<keyword evidence="2" id="KW-1133">Transmembrane helix</keyword>
<evidence type="ECO:0000256" key="1">
    <source>
        <dbReference type="SAM" id="MobiDB-lite"/>
    </source>
</evidence>
<evidence type="ECO:0000313" key="4">
    <source>
        <dbReference type="Proteomes" id="UP000076154"/>
    </source>
</evidence>
<dbReference type="EMBL" id="LUEZ02000013">
    <property type="protein sequence ID" value="RDB27796.1"/>
    <property type="molecule type" value="Genomic_DNA"/>
</dbReference>
<evidence type="ECO:0000256" key="2">
    <source>
        <dbReference type="SAM" id="Phobius"/>
    </source>
</evidence>
<name>A0A369KA56_HYPMA</name>
<keyword evidence="4" id="KW-1185">Reference proteome</keyword>
<dbReference type="AlphaFoldDB" id="A0A369KA56"/>
<keyword evidence="2" id="KW-0812">Transmembrane</keyword>
<dbReference type="OrthoDB" id="2891636at2759"/>
<reference evidence="3" key="1">
    <citation type="submission" date="2018-04" db="EMBL/GenBank/DDBJ databases">
        <title>Whole genome sequencing of Hypsizygus marmoreus.</title>
        <authorList>
            <person name="Choi I.-G."/>
            <person name="Min B."/>
            <person name="Kim J.-G."/>
            <person name="Kim S."/>
            <person name="Oh Y.-L."/>
            <person name="Kong W.-S."/>
            <person name="Park H."/>
            <person name="Jeong J."/>
            <person name="Song E.-S."/>
        </authorList>
    </citation>
    <scope>NUCLEOTIDE SEQUENCE [LARGE SCALE GENOMIC DNA]</scope>
    <source>
        <strain evidence="3">51987-8</strain>
    </source>
</reference>
<dbReference type="InParanoid" id="A0A369KA56"/>
<feature type="region of interest" description="Disordered" evidence="1">
    <location>
        <begin position="38"/>
        <end position="82"/>
    </location>
</feature>
<evidence type="ECO:0000313" key="3">
    <source>
        <dbReference type="EMBL" id="RDB27796.1"/>
    </source>
</evidence>
<accession>A0A369KA56</accession>
<comment type="caution">
    <text evidence="3">The sequence shown here is derived from an EMBL/GenBank/DDBJ whole genome shotgun (WGS) entry which is preliminary data.</text>
</comment>
<gene>
    <name evidence="3" type="ORF">Hypma_002150</name>
</gene>
<protein>
    <submittedName>
        <fullName evidence="3">Uncharacterized protein</fullName>
    </submittedName>
</protein>
<organism evidence="3 4">
    <name type="scientific">Hypsizygus marmoreus</name>
    <name type="common">White beech mushroom</name>
    <name type="synonym">Agaricus marmoreus</name>
    <dbReference type="NCBI Taxonomy" id="39966"/>
    <lineage>
        <taxon>Eukaryota</taxon>
        <taxon>Fungi</taxon>
        <taxon>Dikarya</taxon>
        <taxon>Basidiomycota</taxon>
        <taxon>Agaricomycotina</taxon>
        <taxon>Agaricomycetes</taxon>
        <taxon>Agaricomycetidae</taxon>
        <taxon>Agaricales</taxon>
        <taxon>Tricholomatineae</taxon>
        <taxon>Lyophyllaceae</taxon>
        <taxon>Hypsizygus</taxon>
    </lineage>
</organism>
<proteinExistence type="predicted"/>
<feature type="transmembrane region" description="Helical" evidence="2">
    <location>
        <begin position="6"/>
        <end position="28"/>
    </location>
</feature>
<dbReference type="Proteomes" id="UP000076154">
    <property type="component" value="Unassembled WGS sequence"/>
</dbReference>
<keyword evidence="2" id="KW-0472">Membrane</keyword>
<sequence>MSVSWRGTPMAAACVGAITASLGAMYFMGLDTKRKEGLDSPYKRGGFGESDMRMNSSDVSAAVSVPKPGKQRLHHQTDPVPK</sequence>